<evidence type="ECO:0000313" key="2">
    <source>
        <dbReference type="Proteomes" id="UP000307720"/>
    </source>
</evidence>
<evidence type="ECO:0000313" key="1">
    <source>
        <dbReference type="EMBL" id="TGX98835.1"/>
    </source>
</evidence>
<dbReference type="EMBL" id="SRZB01000013">
    <property type="protein sequence ID" value="TGX98835.1"/>
    <property type="molecule type" value="Genomic_DNA"/>
</dbReference>
<proteinExistence type="predicted"/>
<reference evidence="1" key="1">
    <citation type="submission" date="2019-04" db="EMBL/GenBank/DDBJ databases">
        <title>Microbes associate with the intestines of laboratory mice.</title>
        <authorList>
            <person name="Navarre W."/>
            <person name="Wong E."/>
            <person name="Huang K."/>
            <person name="Tropini C."/>
            <person name="Ng K."/>
            <person name="Yu B."/>
        </authorList>
    </citation>
    <scope>NUCLEOTIDE SEQUENCE</scope>
    <source>
        <strain evidence="1">NM72_1-8</strain>
    </source>
</reference>
<sequence>MSKKRIVTLIVLGIAIVAFPFLLRFLDRKRAEDYINRIGVTEDEEDEESEAGGGKKEAAPELPKGAIGTIEIESLNIRYPIFEGAGAEQLNMGIAHLPETAGLLQKGNCVLAGHNGSRRGTFFTNLSSIAIGAEVKVTDQEMVTHTYIVENTGVVGPYDASVRAESDEERLTLFTCAYHGTQRFVCRCRLATDNNE</sequence>
<comment type="caution">
    <text evidence="1">The sequence shown here is derived from an EMBL/GenBank/DDBJ whole genome shotgun (WGS) entry which is preliminary data.</text>
</comment>
<accession>A0AC61QZC9</accession>
<name>A0AC61QZC9_9FIRM</name>
<protein>
    <submittedName>
        <fullName evidence="1">Class D sortase</fullName>
    </submittedName>
</protein>
<organism evidence="1 2">
    <name type="scientific">Hominisplanchenecus murintestinalis</name>
    <dbReference type="NCBI Taxonomy" id="2941517"/>
    <lineage>
        <taxon>Bacteria</taxon>
        <taxon>Bacillati</taxon>
        <taxon>Bacillota</taxon>
        <taxon>Clostridia</taxon>
        <taxon>Lachnospirales</taxon>
        <taxon>Lachnospiraceae</taxon>
        <taxon>Hominisplanchenecus</taxon>
    </lineage>
</organism>
<keyword evidence="2" id="KW-1185">Reference proteome</keyword>
<dbReference type="Proteomes" id="UP000307720">
    <property type="component" value="Unassembled WGS sequence"/>
</dbReference>
<gene>
    <name evidence="1" type="ORF">E5357_07680</name>
</gene>